<dbReference type="GeneID" id="63702433"/>
<proteinExistence type="predicted"/>
<dbReference type="RefSeq" id="XP_040643134.1">
    <property type="nucleotide sequence ID" value="XM_040787309.1"/>
</dbReference>
<gene>
    <name evidence="2" type="ORF">EURHEDRAFT_534787</name>
</gene>
<evidence type="ECO:0000313" key="3">
    <source>
        <dbReference type="Proteomes" id="UP000019804"/>
    </source>
</evidence>
<dbReference type="Proteomes" id="UP000019804">
    <property type="component" value="Unassembled WGS sequence"/>
</dbReference>
<keyword evidence="3" id="KW-1185">Reference proteome</keyword>
<protein>
    <submittedName>
        <fullName evidence="2">Uncharacterized protein</fullName>
    </submittedName>
</protein>
<feature type="compositionally biased region" description="Polar residues" evidence="1">
    <location>
        <begin position="12"/>
        <end position="22"/>
    </location>
</feature>
<dbReference type="EMBL" id="KK088411">
    <property type="protein sequence ID" value="EYE99446.1"/>
    <property type="molecule type" value="Genomic_DNA"/>
</dbReference>
<reference evidence="3" key="1">
    <citation type="journal article" date="2014" name="Nat. Commun.">
        <title>Genomic adaptations of the halophilic Dead Sea filamentous fungus Eurotium rubrum.</title>
        <authorList>
            <person name="Kis-Papo T."/>
            <person name="Weig A.R."/>
            <person name="Riley R."/>
            <person name="Persoh D."/>
            <person name="Salamov A."/>
            <person name="Sun H."/>
            <person name="Lipzen A."/>
            <person name="Wasser S.P."/>
            <person name="Rambold G."/>
            <person name="Grigoriev I.V."/>
            <person name="Nevo E."/>
        </authorList>
    </citation>
    <scope>NUCLEOTIDE SEQUENCE [LARGE SCALE GENOMIC DNA]</scope>
    <source>
        <strain evidence="3">CBS 135680</strain>
    </source>
</reference>
<feature type="region of interest" description="Disordered" evidence="1">
    <location>
        <begin position="1"/>
        <end position="24"/>
    </location>
</feature>
<organism evidence="2 3">
    <name type="scientific">Aspergillus ruber (strain CBS 135680)</name>
    <dbReference type="NCBI Taxonomy" id="1388766"/>
    <lineage>
        <taxon>Eukaryota</taxon>
        <taxon>Fungi</taxon>
        <taxon>Dikarya</taxon>
        <taxon>Ascomycota</taxon>
        <taxon>Pezizomycotina</taxon>
        <taxon>Eurotiomycetes</taxon>
        <taxon>Eurotiomycetidae</taxon>
        <taxon>Eurotiales</taxon>
        <taxon>Aspergillaceae</taxon>
        <taxon>Aspergillus</taxon>
        <taxon>Aspergillus subgen. Aspergillus</taxon>
    </lineage>
</organism>
<evidence type="ECO:0000313" key="2">
    <source>
        <dbReference type="EMBL" id="EYE99446.1"/>
    </source>
</evidence>
<accession>A0A017SRI4</accession>
<dbReference type="HOGENOM" id="CLU_804045_0_0_1"/>
<dbReference type="AlphaFoldDB" id="A0A017SRI4"/>
<name>A0A017SRI4_ASPRC</name>
<sequence>MQSRLGGIVKTRPSNMPGNQSLRFPLQDDDLSEDDLFVPFSSMRLDPPLEDDPSISFALANIDVSDDEGEPVPVSPNHRLVPSIFTGIFSRPQSARGTTYQQTRDSLTDIVNRLMQLERLVGQHVSAPIPIAIHTQPAFDEAPYPNQPANWETHHEYFLWSCRGIVSTITDHLQAVFQFSPPLERSFVRAKLNDHNALRQFEFLQEYLPGESHSIQRAEARIILWETGLSDPDAQEGRQHMEIPQFSPTDHRYERPKIPHGQPPFTDWVHIHDSYLLLFLGHHPHVFLRQCHWMFDCQPTDHFVSIRMAQLPFLGISAEDISEALVTLKRFGSPAAAVEEGVLVI</sequence>
<evidence type="ECO:0000256" key="1">
    <source>
        <dbReference type="SAM" id="MobiDB-lite"/>
    </source>
</evidence>
<dbReference type="OrthoDB" id="4403254at2759"/>